<dbReference type="Pfam" id="PF24818">
    <property type="entry name" value="PH_TRF2_HOY1"/>
    <property type="match status" value="1"/>
</dbReference>
<dbReference type="PANTHER" id="PTHR33494">
    <property type="entry name" value="OS02G0793800 PROTEIN"/>
    <property type="match status" value="1"/>
</dbReference>
<reference evidence="2" key="2">
    <citation type="submission" date="2021-12" db="EMBL/GenBank/DDBJ databases">
        <title>Resequencing data analysis of finger millet.</title>
        <authorList>
            <person name="Hatakeyama M."/>
            <person name="Aluri S."/>
            <person name="Balachadran M.T."/>
            <person name="Sivarajan S.R."/>
            <person name="Poveda L."/>
            <person name="Shimizu-Inatsugi R."/>
            <person name="Schlapbach R."/>
            <person name="Sreeman S.M."/>
            <person name="Shimizu K.K."/>
        </authorList>
    </citation>
    <scope>NUCLEOTIDE SEQUENCE</scope>
</reference>
<protein>
    <recommendedName>
        <fullName evidence="1">TRF2/HOY1 PH-like domain-containing protein</fullName>
    </recommendedName>
</protein>
<organism evidence="2 3">
    <name type="scientific">Eleusine coracana subsp. coracana</name>
    <dbReference type="NCBI Taxonomy" id="191504"/>
    <lineage>
        <taxon>Eukaryota</taxon>
        <taxon>Viridiplantae</taxon>
        <taxon>Streptophyta</taxon>
        <taxon>Embryophyta</taxon>
        <taxon>Tracheophyta</taxon>
        <taxon>Spermatophyta</taxon>
        <taxon>Magnoliopsida</taxon>
        <taxon>Liliopsida</taxon>
        <taxon>Poales</taxon>
        <taxon>Poaceae</taxon>
        <taxon>PACMAD clade</taxon>
        <taxon>Chloridoideae</taxon>
        <taxon>Cynodonteae</taxon>
        <taxon>Eleusininae</taxon>
        <taxon>Eleusine</taxon>
    </lineage>
</organism>
<dbReference type="EMBL" id="BQKI01000016">
    <property type="protein sequence ID" value="GJN09759.1"/>
    <property type="molecule type" value="Genomic_DNA"/>
</dbReference>
<comment type="caution">
    <text evidence="2">The sequence shown here is derived from an EMBL/GenBank/DDBJ whole genome shotgun (WGS) entry which is preliminary data.</text>
</comment>
<dbReference type="InterPro" id="IPR057939">
    <property type="entry name" value="TRF2_HOY1_PH"/>
</dbReference>
<sequence length="146" mass="16303">MMELDMAAKEARNYSGTTDDAKHCNKDAGVLYKQHLGVGPGPLGLHLTKSASLVNMIQMVLHDQASKEKGRNTRSNGYCGVLNRTSMTKAIPCSKFCASYLRIGTWELSQVPIFFKETDTQPGMSTKWQRTLDFTDGQASLHRYLR</sequence>
<keyword evidence="3" id="KW-1185">Reference proteome</keyword>
<dbReference type="AlphaFoldDB" id="A0AAV5DG44"/>
<dbReference type="Proteomes" id="UP001054889">
    <property type="component" value="Unassembled WGS sequence"/>
</dbReference>
<evidence type="ECO:0000313" key="2">
    <source>
        <dbReference type="EMBL" id="GJN09759.1"/>
    </source>
</evidence>
<proteinExistence type="predicted"/>
<dbReference type="PANTHER" id="PTHR33494:SF1">
    <property type="entry name" value="C2H2-TYPE DOMAIN-CONTAINING PROTEIN-RELATED"/>
    <property type="match status" value="1"/>
</dbReference>
<name>A0AAV5DG44_ELECO</name>
<gene>
    <name evidence="2" type="primary">ga27792</name>
    <name evidence="2" type="ORF">PR202_ga27792</name>
</gene>
<evidence type="ECO:0000313" key="3">
    <source>
        <dbReference type="Proteomes" id="UP001054889"/>
    </source>
</evidence>
<feature type="domain" description="TRF2/HOY1 PH-like" evidence="1">
    <location>
        <begin position="107"/>
        <end position="143"/>
    </location>
</feature>
<reference evidence="2" key="1">
    <citation type="journal article" date="2018" name="DNA Res.">
        <title>Multiple hybrid de novo genome assembly of finger millet, an orphan allotetraploid crop.</title>
        <authorList>
            <person name="Hatakeyama M."/>
            <person name="Aluri S."/>
            <person name="Balachadran M.T."/>
            <person name="Sivarajan S.R."/>
            <person name="Patrignani A."/>
            <person name="Gruter S."/>
            <person name="Poveda L."/>
            <person name="Shimizu-Inatsugi R."/>
            <person name="Baeten J."/>
            <person name="Francoijs K.J."/>
            <person name="Nataraja K.N."/>
            <person name="Reddy Y.A.N."/>
            <person name="Phadnis S."/>
            <person name="Ravikumar R.L."/>
            <person name="Schlapbach R."/>
            <person name="Sreeman S.M."/>
            <person name="Shimizu K.K."/>
        </authorList>
    </citation>
    <scope>NUCLEOTIDE SEQUENCE</scope>
</reference>
<evidence type="ECO:0000259" key="1">
    <source>
        <dbReference type="Pfam" id="PF24818"/>
    </source>
</evidence>
<accession>A0AAV5DG44</accession>